<dbReference type="PaxDb" id="2903-EOD23527"/>
<reference evidence="1" key="2">
    <citation type="submission" date="2024-10" db="UniProtKB">
        <authorList>
            <consortium name="EnsemblProtists"/>
        </authorList>
    </citation>
    <scope>IDENTIFICATION</scope>
</reference>
<dbReference type="RefSeq" id="XP_005775956.1">
    <property type="nucleotide sequence ID" value="XM_005775899.1"/>
</dbReference>
<dbReference type="Gene3D" id="3.30.70.141">
    <property type="entry name" value="Nucleoside diphosphate kinase-like domain"/>
    <property type="match status" value="1"/>
</dbReference>
<dbReference type="AlphaFoldDB" id="A0A0D3JJ42"/>
<dbReference type="KEGG" id="ehx:EMIHUDRAFT_239514"/>
<dbReference type="InterPro" id="IPR036850">
    <property type="entry name" value="NDK-like_dom_sf"/>
</dbReference>
<evidence type="ECO:0000313" key="1">
    <source>
        <dbReference type="EnsemblProtists" id="EOD23527"/>
    </source>
</evidence>
<organism evidence="1 2">
    <name type="scientific">Emiliania huxleyi (strain CCMP1516)</name>
    <dbReference type="NCBI Taxonomy" id="280463"/>
    <lineage>
        <taxon>Eukaryota</taxon>
        <taxon>Haptista</taxon>
        <taxon>Haptophyta</taxon>
        <taxon>Prymnesiophyceae</taxon>
        <taxon>Isochrysidales</taxon>
        <taxon>Noelaerhabdaceae</taxon>
        <taxon>Emiliania</taxon>
    </lineage>
</organism>
<dbReference type="GeneID" id="17269073"/>
<reference evidence="2" key="1">
    <citation type="journal article" date="2013" name="Nature">
        <title>Pan genome of the phytoplankton Emiliania underpins its global distribution.</title>
        <authorList>
            <person name="Read B.A."/>
            <person name="Kegel J."/>
            <person name="Klute M.J."/>
            <person name="Kuo A."/>
            <person name="Lefebvre S.C."/>
            <person name="Maumus F."/>
            <person name="Mayer C."/>
            <person name="Miller J."/>
            <person name="Monier A."/>
            <person name="Salamov A."/>
            <person name="Young J."/>
            <person name="Aguilar M."/>
            <person name="Claverie J.M."/>
            <person name="Frickenhaus S."/>
            <person name="Gonzalez K."/>
            <person name="Herman E.K."/>
            <person name="Lin Y.C."/>
            <person name="Napier J."/>
            <person name="Ogata H."/>
            <person name="Sarno A.F."/>
            <person name="Shmutz J."/>
            <person name="Schroeder D."/>
            <person name="de Vargas C."/>
            <person name="Verret F."/>
            <person name="von Dassow P."/>
            <person name="Valentin K."/>
            <person name="Van de Peer Y."/>
            <person name="Wheeler G."/>
            <person name="Dacks J.B."/>
            <person name="Delwiche C.F."/>
            <person name="Dyhrman S.T."/>
            <person name="Glockner G."/>
            <person name="John U."/>
            <person name="Richards T."/>
            <person name="Worden A.Z."/>
            <person name="Zhang X."/>
            <person name="Grigoriev I.V."/>
            <person name="Allen A.E."/>
            <person name="Bidle K."/>
            <person name="Borodovsky M."/>
            <person name="Bowler C."/>
            <person name="Brownlee C."/>
            <person name="Cock J.M."/>
            <person name="Elias M."/>
            <person name="Gladyshev V.N."/>
            <person name="Groth M."/>
            <person name="Guda C."/>
            <person name="Hadaegh A."/>
            <person name="Iglesias-Rodriguez M.D."/>
            <person name="Jenkins J."/>
            <person name="Jones B.M."/>
            <person name="Lawson T."/>
            <person name="Leese F."/>
            <person name="Lindquist E."/>
            <person name="Lobanov A."/>
            <person name="Lomsadze A."/>
            <person name="Malik S.B."/>
            <person name="Marsh M.E."/>
            <person name="Mackinder L."/>
            <person name="Mock T."/>
            <person name="Mueller-Roeber B."/>
            <person name="Pagarete A."/>
            <person name="Parker M."/>
            <person name="Probert I."/>
            <person name="Quesneville H."/>
            <person name="Raines C."/>
            <person name="Rensing S.A."/>
            <person name="Riano-Pachon D.M."/>
            <person name="Richier S."/>
            <person name="Rokitta S."/>
            <person name="Shiraiwa Y."/>
            <person name="Soanes D.M."/>
            <person name="van der Giezen M."/>
            <person name="Wahlund T.M."/>
            <person name="Williams B."/>
            <person name="Wilson W."/>
            <person name="Wolfe G."/>
            <person name="Wurch L.L."/>
        </authorList>
    </citation>
    <scope>NUCLEOTIDE SEQUENCE</scope>
</reference>
<name>A0A0D3JJ42_EMIH1</name>
<protein>
    <recommendedName>
        <fullName evidence="3">Nucleoside-diphosphate kinase</fullName>
    </recommendedName>
</protein>
<evidence type="ECO:0008006" key="3">
    <source>
        <dbReference type="Google" id="ProtNLM"/>
    </source>
</evidence>
<keyword evidence="2" id="KW-1185">Reference proteome</keyword>
<dbReference type="eggNOG" id="ENOG502RIE8">
    <property type="taxonomic scope" value="Eukaryota"/>
</dbReference>
<sequence length="317" mass="33984">MPAAECQSKDGAYVEIRSSIFVINGFYMAMREKYTKPSASIYYYLVEWDPAKLSWGDFREKVLGGTDPAMAADGSARKEIFAKWKALGLASEPNVGDNGMHASASPFEAMAERLNWVGAKLEEDAFGKAMLQAGIPRATIMEWTKDPQVAFEGKKQSLFDLLEDLDYADCLAKAQKIAGVSGSVPAGKSQAFVFVKPHAVTDPVKALAKEKLAAAGITIAAEGALAGPQIAKDLLIDNHYRLGVDGDQMDKLWANAKKSDNLVKFGGGFYAGKIPAPMPSPKKKKGLITRTSGDMSVFSSGESVLDAVFGPEGGKML</sequence>
<dbReference type="OMA" id="EMNERWA"/>
<dbReference type="Proteomes" id="UP000013827">
    <property type="component" value="Unassembled WGS sequence"/>
</dbReference>
<dbReference type="HOGENOM" id="CLU_730457_0_0_1"/>
<dbReference type="SUPFAM" id="SSF54919">
    <property type="entry name" value="Nucleoside diphosphate kinase, NDK"/>
    <property type="match status" value="1"/>
</dbReference>
<dbReference type="EnsemblProtists" id="EOD23527">
    <property type="protein sequence ID" value="EOD23527"/>
    <property type="gene ID" value="EMIHUDRAFT_239514"/>
</dbReference>
<evidence type="ECO:0000313" key="2">
    <source>
        <dbReference type="Proteomes" id="UP000013827"/>
    </source>
</evidence>
<accession>A0A0D3JJ42</accession>
<proteinExistence type="predicted"/>